<dbReference type="AlphaFoldDB" id="A0A1J7JA02"/>
<feature type="compositionally biased region" description="Low complexity" evidence="1">
    <location>
        <begin position="224"/>
        <end position="241"/>
    </location>
</feature>
<dbReference type="InParanoid" id="A0A1J7JA02"/>
<keyword evidence="4" id="KW-1185">Reference proteome</keyword>
<feature type="compositionally biased region" description="Basic and acidic residues" evidence="1">
    <location>
        <begin position="207"/>
        <end position="216"/>
    </location>
</feature>
<dbReference type="EMBL" id="KV875100">
    <property type="protein sequence ID" value="OIW26608.1"/>
    <property type="molecule type" value="Genomic_DNA"/>
</dbReference>
<keyword evidence="2" id="KW-0472">Membrane</keyword>
<feature type="transmembrane region" description="Helical" evidence="2">
    <location>
        <begin position="28"/>
        <end position="50"/>
    </location>
</feature>
<feature type="compositionally biased region" description="Basic and acidic residues" evidence="1">
    <location>
        <begin position="304"/>
        <end position="318"/>
    </location>
</feature>
<sequence>MAPFSPLAARDDPVAMCEHNLDTYKNLALAFGIALLAGSLIFFASSFTLVKGYKKAQADYTAMKEQHDIMASERSYYASYSDSLVGRLNRFKARLQIYEPYGNHSPPLSADVADGPMVDPFVVGDDDDDVDSEYNAPIVNTARAQPITAAKPRRTSLFTDGSSPRPLIMTPGSSQDSNRKSRSRPKLYQASLETPIEMRNLVTPIRESSRLSRRDLTASPSSGAATSLRRLANANAAAAAGPSPPTLRQRFSENVSETTVAEEVDRQHEEVDTFSSFSGVHADGSETLGPRARYFKPSVEDAPESPRRDAVHPRDPRTGEILSDEAWDAQIV</sequence>
<evidence type="ECO:0000313" key="4">
    <source>
        <dbReference type="Proteomes" id="UP000182658"/>
    </source>
</evidence>
<evidence type="ECO:0000256" key="2">
    <source>
        <dbReference type="SAM" id="Phobius"/>
    </source>
</evidence>
<keyword evidence="2" id="KW-0812">Transmembrane</keyword>
<reference evidence="3 4" key="1">
    <citation type="submission" date="2016-10" db="EMBL/GenBank/DDBJ databases">
        <title>Draft genome sequence of Coniochaeta ligniaria NRRL30616, a lignocellulolytic fungus for bioabatement of inhibitors in plant biomass hydrolysates.</title>
        <authorList>
            <consortium name="DOE Joint Genome Institute"/>
            <person name="Jimenez D.J."/>
            <person name="Hector R.E."/>
            <person name="Riley R."/>
            <person name="Sun H."/>
            <person name="Grigoriev I.V."/>
            <person name="Van Elsas J.D."/>
            <person name="Nichols N.N."/>
        </authorList>
    </citation>
    <scope>NUCLEOTIDE SEQUENCE [LARGE SCALE GENOMIC DNA]</scope>
    <source>
        <strain evidence="3 4">NRRL 30616</strain>
    </source>
</reference>
<evidence type="ECO:0000313" key="3">
    <source>
        <dbReference type="EMBL" id="OIW26608.1"/>
    </source>
</evidence>
<feature type="compositionally biased region" description="Acidic residues" evidence="1">
    <location>
        <begin position="322"/>
        <end position="332"/>
    </location>
</feature>
<name>A0A1J7JA02_9PEZI</name>
<keyword evidence="2" id="KW-1133">Transmembrane helix</keyword>
<dbReference type="Proteomes" id="UP000182658">
    <property type="component" value="Unassembled WGS sequence"/>
</dbReference>
<protein>
    <submittedName>
        <fullName evidence="3">Uncharacterized protein</fullName>
    </submittedName>
</protein>
<proteinExistence type="predicted"/>
<accession>A0A1J7JA02</accession>
<evidence type="ECO:0000256" key="1">
    <source>
        <dbReference type="SAM" id="MobiDB-lite"/>
    </source>
</evidence>
<organism evidence="3 4">
    <name type="scientific">Coniochaeta ligniaria NRRL 30616</name>
    <dbReference type="NCBI Taxonomy" id="1408157"/>
    <lineage>
        <taxon>Eukaryota</taxon>
        <taxon>Fungi</taxon>
        <taxon>Dikarya</taxon>
        <taxon>Ascomycota</taxon>
        <taxon>Pezizomycotina</taxon>
        <taxon>Sordariomycetes</taxon>
        <taxon>Sordariomycetidae</taxon>
        <taxon>Coniochaetales</taxon>
        <taxon>Coniochaetaceae</taxon>
        <taxon>Coniochaeta</taxon>
    </lineage>
</organism>
<feature type="region of interest" description="Disordered" evidence="1">
    <location>
        <begin position="145"/>
        <end position="332"/>
    </location>
</feature>
<dbReference type="OrthoDB" id="10515484at2759"/>
<gene>
    <name evidence="3" type="ORF">CONLIGDRAFT_646763</name>
</gene>